<feature type="domain" description="MacB-like periplasmic core" evidence="9">
    <location>
        <begin position="16"/>
        <end position="226"/>
    </location>
</feature>
<dbReference type="PANTHER" id="PTHR30572">
    <property type="entry name" value="MEMBRANE COMPONENT OF TRANSPORTER-RELATED"/>
    <property type="match status" value="1"/>
</dbReference>
<evidence type="ECO:0000313" key="10">
    <source>
        <dbReference type="EMBL" id="MFI5680907.1"/>
    </source>
</evidence>
<dbReference type="InterPro" id="IPR025857">
    <property type="entry name" value="MacB_PCD"/>
</dbReference>
<gene>
    <name evidence="10" type="ORF">ACIA8P_40960</name>
</gene>
<evidence type="ECO:0000256" key="7">
    <source>
        <dbReference type="SAM" id="Phobius"/>
    </source>
</evidence>
<dbReference type="PANTHER" id="PTHR30572:SF4">
    <property type="entry name" value="ABC TRANSPORTER PERMEASE YTRF"/>
    <property type="match status" value="1"/>
</dbReference>
<keyword evidence="5 7" id="KW-0472">Membrane</keyword>
<dbReference type="Proteomes" id="UP001612415">
    <property type="component" value="Unassembled WGS sequence"/>
</dbReference>
<evidence type="ECO:0000256" key="4">
    <source>
        <dbReference type="ARBA" id="ARBA00022989"/>
    </source>
</evidence>
<organism evidence="10 11">
    <name type="scientific">Streptomyces cellulosae</name>
    <dbReference type="NCBI Taxonomy" id="1968"/>
    <lineage>
        <taxon>Bacteria</taxon>
        <taxon>Bacillati</taxon>
        <taxon>Actinomycetota</taxon>
        <taxon>Actinomycetes</taxon>
        <taxon>Kitasatosporales</taxon>
        <taxon>Streptomycetaceae</taxon>
        <taxon>Streptomyces</taxon>
    </lineage>
</organism>
<comment type="caution">
    <text evidence="10">The sequence shown here is derived from an EMBL/GenBank/DDBJ whole genome shotgun (WGS) entry which is preliminary data.</text>
</comment>
<name>A0ABW7YET0_STRCE</name>
<keyword evidence="3 7" id="KW-0812">Transmembrane</keyword>
<feature type="transmembrane region" description="Helical" evidence="7">
    <location>
        <begin position="271"/>
        <end position="296"/>
    </location>
</feature>
<keyword evidence="11" id="KW-1185">Reference proteome</keyword>
<dbReference type="Pfam" id="PF02687">
    <property type="entry name" value="FtsX"/>
    <property type="match status" value="1"/>
</dbReference>
<dbReference type="EMBL" id="JBITDC010000024">
    <property type="protein sequence ID" value="MFI5680907.1"/>
    <property type="molecule type" value="Genomic_DNA"/>
</dbReference>
<dbReference type="InterPro" id="IPR003838">
    <property type="entry name" value="ABC3_permease_C"/>
</dbReference>
<reference evidence="10 11" key="1">
    <citation type="submission" date="2024-10" db="EMBL/GenBank/DDBJ databases">
        <title>The Natural Products Discovery Center: Release of the First 8490 Sequenced Strains for Exploring Actinobacteria Biosynthetic Diversity.</title>
        <authorList>
            <person name="Kalkreuter E."/>
            <person name="Kautsar S.A."/>
            <person name="Yang D."/>
            <person name="Bader C.D."/>
            <person name="Teijaro C.N."/>
            <person name="Fluegel L."/>
            <person name="Davis C.M."/>
            <person name="Simpson J.R."/>
            <person name="Lauterbach L."/>
            <person name="Steele A.D."/>
            <person name="Gui C."/>
            <person name="Meng S."/>
            <person name="Li G."/>
            <person name="Viehrig K."/>
            <person name="Ye F."/>
            <person name="Su P."/>
            <person name="Kiefer A.F."/>
            <person name="Nichols A."/>
            <person name="Cepeda A.J."/>
            <person name="Yan W."/>
            <person name="Fan B."/>
            <person name="Jiang Y."/>
            <person name="Adhikari A."/>
            <person name="Zheng C.-J."/>
            <person name="Schuster L."/>
            <person name="Cowan T.M."/>
            <person name="Smanski M.J."/>
            <person name="Chevrette M.G."/>
            <person name="De Carvalho L.P.S."/>
            <person name="Shen B."/>
        </authorList>
    </citation>
    <scope>NUCLEOTIDE SEQUENCE [LARGE SCALE GENOMIC DNA]</scope>
    <source>
        <strain evidence="10 11">NPDC051599</strain>
    </source>
</reference>
<sequence length="393" mass="40741">MFAESLAGLVQRPGRSVLTMLGTVLGVGAFVAVLGLTSTAAGQISASFNVLRATTVTVDDETPESSEPPAVHFPADSDERITRLNGVVAAGVWWSVPLHSPRVGTQPLPPSDSRSTGVTVFAASPGALAAIEPTLQTGTLYNQFHQRRGEPVCVLGSGAARVLGITRLDNQPVVFINDTAYTVVGIISDARRKPEALMGAMLPTTTALKAFGPPNDQPAEMVIRTRIGAAHLIARQAPLALLPEHPDLLNAAAPPDPHALRDAVNTSLSGLFLLLAAICLVIGALGIANTTLVAILERTGEIGLRRSLGARPRHIAAQFLTESTVLGTLGGLIGTAIGVCTVVAVALAQHWTAVVDPLTVLPAPLVGSVVGLLAGLYPALRAARIEPLEALRQ</sequence>
<evidence type="ECO:0000256" key="1">
    <source>
        <dbReference type="ARBA" id="ARBA00004651"/>
    </source>
</evidence>
<evidence type="ECO:0000259" key="9">
    <source>
        <dbReference type="Pfam" id="PF12704"/>
    </source>
</evidence>
<comment type="similarity">
    <text evidence="6">Belongs to the ABC-4 integral membrane protein family.</text>
</comment>
<evidence type="ECO:0000313" key="11">
    <source>
        <dbReference type="Proteomes" id="UP001612415"/>
    </source>
</evidence>
<evidence type="ECO:0000256" key="5">
    <source>
        <dbReference type="ARBA" id="ARBA00023136"/>
    </source>
</evidence>
<accession>A0ABW7YET0</accession>
<comment type="subcellular location">
    <subcellularLocation>
        <location evidence="1">Cell membrane</location>
        <topology evidence="1">Multi-pass membrane protein</topology>
    </subcellularLocation>
</comment>
<keyword evidence="4 7" id="KW-1133">Transmembrane helix</keyword>
<feature type="transmembrane region" description="Helical" evidence="7">
    <location>
        <begin position="21"/>
        <end position="42"/>
    </location>
</feature>
<evidence type="ECO:0000256" key="3">
    <source>
        <dbReference type="ARBA" id="ARBA00022692"/>
    </source>
</evidence>
<dbReference type="RefSeq" id="WP_398661268.1">
    <property type="nucleotide sequence ID" value="NZ_JBITDC010000024.1"/>
</dbReference>
<keyword evidence="2" id="KW-1003">Cell membrane</keyword>
<dbReference type="Pfam" id="PF12704">
    <property type="entry name" value="MacB_PCD"/>
    <property type="match status" value="1"/>
</dbReference>
<feature type="transmembrane region" description="Helical" evidence="7">
    <location>
        <begin position="360"/>
        <end position="380"/>
    </location>
</feature>
<evidence type="ECO:0000259" key="8">
    <source>
        <dbReference type="Pfam" id="PF02687"/>
    </source>
</evidence>
<evidence type="ECO:0000256" key="2">
    <source>
        <dbReference type="ARBA" id="ARBA00022475"/>
    </source>
</evidence>
<evidence type="ECO:0000256" key="6">
    <source>
        <dbReference type="ARBA" id="ARBA00038076"/>
    </source>
</evidence>
<proteinExistence type="inferred from homology"/>
<dbReference type="InterPro" id="IPR050250">
    <property type="entry name" value="Macrolide_Exporter_MacB"/>
</dbReference>
<feature type="transmembrane region" description="Helical" evidence="7">
    <location>
        <begin position="325"/>
        <end position="348"/>
    </location>
</feature>
<feature type="domain" description="ABC3 transporter permease C-terminal" evidence="8">
    <location>
        <begin position="274"/>
        <end position="387"/>
    </location>
</feature>
<protein>
    <submittedName>
        <fullName evidence="10">ABC transporter permease</fullName>
    </submittedName>
</protein>